<dbReference type="AlphaFoldDB" id="A0AA37TPP4"/>
<dbReference type="InterPro" id="IPR036691">
    <property type="entry name" value="Endo/exonu/phosph_ase_sf"/>
</dbReference>
<evidence type="ECO:0000313" key="4">
    <source>
        <dbReference type="Proteomes" id="UP001157439"/>
    </source>
</evidence>
<keyword evidence="1" id="KW-0732">Signal</keyword>
<evidence type="ECO:0000256" key="1">
    <source>
        <dbReference type="SAM" id="SignalP"/>
    </source>
</evidence>
<proteinExistence type="predicted"/>
<evidence type="ECO:0000313" key="3">
    <source>
        <dbReference type="EMBL" id="GLS84658.1"/>
    </source>
</evidence>
<organism evidence="3 4">
    <name type="scientific">Paraferrimonas haliotis</name>
    <dbReference type="NCBI Taxonomy" id="2013866"/>
    <lineage>
        <taxon>Bacteria</taxon>
        <taxon>Pseudomonadati</taxon>
        <taxon>Pseudomonadota</taxon>
        <taxon>Gammaproteobacteria</taxon>
        <taxon>Alteromonadales</taxon>
        <taxon>Ferrimonadaceae</taxon>
        <taxon>Paraferrimonas</taxon>
    </lineage>
</organism>
<dbReference type="Proteomes" id="UP001157439">
    <property type="component" value="Unassembled WGS sequence"/>
</dbReference>
<keyword evidence="4" id="KW-1185">Reference proteome</keyword>
<comment type="caution">
    <text evidence="3">The sequence shown here is derived from an EMBL/GenBank/DDBJ whole genome shotgun (WGS) entry which is preliminary data.</text>
</comment>
<protein>
    <submittedName>
        <fullName evidence="3">UPF0294 protein</fullName>
    </submittedName>
</protein>
<evidence type="ECO:0000259" key="2">
    <source>
        <dbReference type="Pfam" id="PF03372"/>
    </source>
</evidence>
<feature type="domain" description="Endonuclease/exonuclease/phosphatase" evidence="2">
    <location>
        <begin position="43"/>
        <end position="262"/>
    </location>
</feature>
<dbReference type="InterPro" id="IPR005135">
    <property type="entry name" value="Endo/exonuclease/phosphatase"/>
</dbReference>
<name>A0AA37TPP4_9GAMM</name>
<dbReference type="NCBIfam" id="NF003842">
    <property type="entry name" value="PRK05421.1-4"/>
    <property type="match status" value="1"/>
</dbReference>
<dbReference type="EMBL" id="BSPO01000003">
    <property type="protein sequence ID" value="GLS84658.1"/>
    <property type="molecule type" value="Genomic_DNA"/>
</dbReference>
<feature type="chain" id="PRO_5041381742" evidence="1">
    <location>
        <begin position="18"/>
        <end position="273"/>
    </location>
</feature>
<gene>
    <name evidence="3" type="ORF">GCM10007894_26350</name>
</gene>
<dbReference type="Gene3D" id="3.60.10.10">
    <property type="entry name" value="Endonuclease/exonuclease/phosphatase"/>
    <property type="match status" value="1"/>
</dbReference>
<dbReference type="SUPFAM" id="SSF56219">
    <property type="entry name" value="DNase I-like"/>
    <property type="match status" value="1"/>
</dbReference>
<feature type="signal peptide" evidence="1">
    <location>
        <begin position="1"/>
        <end position="17"/>
    </location>
</feature>
<dbReference type="NCBIfam" id="NF003840">
    <property type="entry name" value="PRK05421.1-2"/>
    <property type="match status" value="1"/>
</dbReference>
<accession>A0AA37TPP4</accession>
<sequence length="273" mass="31206">MVIAAAAFLLISCGYVAVESEQPISGDGYHQQQLTRLPFRVLLWNIHKENDNALWQQEYLQLQQQLLPDFILLQELVYKPQTTANFTDKHQGFEYLANLYITESKSYSGVGSIARVKPDYHRAHLTRAKEPITNSAKPTLITRYPITDSEHSLLLINLHGINFQLSIDGYKQQLEVIADEVKQHTGAVIVAGDFNSWSEQRSDYLVTLMANMGLQAVDFGQQSSHIKSFLGQRLDHIYYSREWLVVKADSPRVITGLQSSDHSPLYVTFEWRH</sequence>
<dbReference type="Pfam" id="PF03372">
    <property type="entry name" value="Exo_endo_phos"/>
    <property type="match status" value="1"/>
</dbReference>
<reference evidence="3 4" key="1">
    <citation type="journal article" date="2014" name="Int. J. Syst. Evol. Microbiol.">
        <title>Complete genome sequence of Corynebacterium casei LMG S-19264T (=DSM 44701T), isolated from a smear-ripened cheese.</title>
        <authorList>
            <consortium name="US DOE Joint Genome Institute (JGI-PGF)"/>
            <person name="Walter F."/>
            <person name="Albersmeier A."/>
            <person name="Kalinowski J."/>
            <person name="Ruckert C."/>
        </authorList>
    </citation>
    <scope>NUCLEOTIDE SEQUENCE [LARGE SCALE GENOMIC DNA]</scope>
    <source>
        <strain evidence="3 4">NBRC 112785</strain>
    </source>
</reference>
<dbReference type="GO" id="GO:0003824">
    <property type="term" value="F:catalytic activity"/>
    <property type="evidence" value="ECO:0007669"/>
    <property type="project" value="InterPro"/>
</dbReference>